<accession>A0A5B7F211</accession>
<name>A0A5B7F211_PORTR</name>
<sequence length="137" mass="15390">MTAKLALPRLSLASQHSLPHGVVHGRHQRHHVVGSVHYHVLGEWPARPKPLVPPVHVLHLWAKQHTSPSQLNTPVPANFLPFTEQIVFGQEPQNRLNLFSTMMHFLINSGYYLNLEVKMCSSTEGVKDEGGMLDPNQ</sequence>
<gene>
    <name evidence="1" type="ORF">E2C01_032798</name>
</gene>
<dbReference type="AlphaFoldDB" id="A0A5B7F211"/>
<reference evidence="1 2" key="1">
    <citation type="submission" date="2019-05" db="EMBL/GenBank/DDBJ databases">
        <title>Another draft genome of Portunus trituberculatus and its Hox gene families provides insights of decapod evolution.</title>
        <authorList>
            <person name="Jeong J.-H."/>
            <person name="Song I."/>
            <person name="Kim S."/>
            <person name="Choi T."/>
            <person name="Kim D."/>
            <person name="Ryu S."/>
            <person name="Kim W."/>
        </authorList>
    </citation>
    <scope>NUCLEOTIDE SEQUENCE [LARGE SCALE GENOMIC DNA]</scope>
    <source>
        <tissue evidence="1">Muscle</tissue>
    </source>
</reference>
<protein>
    <submittedName>
        <fullName evidence="1">Uncharacterized protein</fullName>
    </submittedName>
</protein>
<evidence type="ECO:0000313" key="1">
    <source>
        <dbReference type="EMBL" id="MPC39269.1"/>
    </source>
</evidence>
<organism evidence="1 2">
    <name type="scientific">Portunus trituberculatus</name>
    <name type="common">Swimming crab</name>
    <name type="synonym">Neptunus trituberculatus</name>
    <dbReference type="NCBI Taxonomy" id="210409"/>
    <lineage>
        <taxon>Eukaryota</taxon>
        <taxon>Metazoa</taxon>
        <taxon>Ecdysozoa</taxon>
        <taxon>Arthropoda</taxon>
        <taxon>Crustacea</taxon>
        <taxon>Multicrustacea</taxon>
        <taxon>Malacostraca</taxon>
        <taxon>Eumalacostraca</taxon>
        <taxon>Eucarida</taxon>
        <taxon>Decapoda</taxon>
        <taxon>Pleocyemata</taxon>
        <taxon>Brachyura</taxon>
        <taxon>Eubrachyura</taxon>
        <taxon>Portunoidea</taxon>
        <taxon>Portunidae</taxon>
        <taxon>Portuninae</taxon>
        <taxon>Portunus</taxon>
    </lineage>
</organism>
<comment type="caution">
    <text evidence="1">The sequence shown here is derived from an EMBL/GenBank/DDBJ whole genome shotgun (WGS) entry which is preliminary data.</text>
</comment>
<evidence type="ECO:0000313" key="2">
    <source>
        <dbReference type="Proteomes" id="UP000324222"/>
    </source>
</evidence>
<dbReference type="EMBL" id="VSRR010004312">
    <property type="protein sequence ID" value="MPC39269.1"/>
    <property type="molecule type" value="Genomic_DNA"/>
</dbReference>
<keyword evidence="2" id="KW-1185">Reference proteome</keyword>
<proteinExistence type="predicted"/>
<dbReference type="Proteomes" id="UP000324222">
    <property type="component" value="Unassembled WGS sequence"/>
</dbReference>